<feature type="coiled-coil region" evidence="1">
    <location>
        <begin position="298"/>
        <end position="480"/>
    </location>
</feature>
<feature type="region of interest" description="Disordered" evidence="2">
    <location>
        <begin position="152"/>
        <end position="199"/>
    </location>
</feature>
<dbReference type="OrthoDB" id="330049at2759"/>
<proteinExistence type="predicted"/>
<reference evidence="3" key="2">
    <citation type="submission" date="2013-10" db="EMBL/GenBank/DDBJ databases">
        <authorList>
            <person name="Aslett M."/>
        </authorList>
    </citation>
    <scope>NUCLEOTIDE SEQUENCE [LARGE SCALE GENOMIC DNA]</scope>
    <source>
        <strain evidence="3">Houghton</strain>
    </source>
</reference>
<dbReference type="SUPFAM" id="SSF143990">
    <property type="entry name" value="YbiA-like"/>
    <property type="match status" value="1"/>
</dbReference>
<feature type="compositionally biased region" description="Polar residues" evidence="2">
    <location>
        <begin position="117"/>
        <end position="128"/>
    </location>
</feature>
<feature type="compositionally biased region" description="Low complexity" evidence="2">
    <location>
        <begin position="537"/>
        <end position="551"/>
    </location>
</feature>
<sequence>MESLFNFLLQEDAPGESFDPRAARPRCKVCGADAWLQWDGNYADYCSRSCRDKHPGTQSCIPAPGHLHPSKRCEGGTRGPPDLLGERQAQLQQEKEDLWEGQFSPRNRYLPRRKALTQEQKPQKQRQTGRGIGAGAVGAFAGAAAAKKVARALRQRAPRTVLPRESAGPRMEGGPPSAATTPRRMPSIAPSGSDGRLPLQRQRTVARFVEQGENAAELQTALKEYQENLSRQRQTPEEEKTAAAASDGGRPRRSRTATTAEAADTGHLSRSGTDANTTAAAAAEATKDERQKVAETTIQLLQWERAKYEEKMKAIKEESEQQLQQHKAQLAAEVKRLAAKELDIHKALEKELGEVRDSFQKLKQQQEQHRQQQEQLLQRELEQHLRAQLQQDLEQRLERKLRQQLQEDLGQQLQQQLQLEQEQLKYPDGAERLEGKRPGEDLLRQRQLQQQLNQGQRLQKQLLEQQRQQEKLLYRVQQQEQMLQRLTAVGERRSSARKPQRPSRRGEEFPGEIPADRQLKDLLLQGLFGHLRAYESQQQQQQQKQHQEQQQPETPQASSWAERELALLDARAAAAAAASEAKGSPVLGLYEGQLEATVLEANLQLPDPTQQQQQQRGLRFGSKLQVVLRVATGPGAWEERETSFSADGQWRETYSFSVHWPSAAAAAASAALYAQLWATINGNSATMGHCSSSCCSFVGEAVIPLPTFTSPWEYRAPLRWRSSLGGNSKKQQLLQQGNLLLRVHFHPTEEAQAPVASTEELKDLPALLPTLRTKAGRLSNPQCCRDSNKGSSSRSSRSTHSSSCSRTSSGISGHSEEQMQPASLIHVSERDDTVQQHLLRQLEELSVAWRRALSEEQQQQKQREERTPVVIDGQLLQEHLQRSPMMGALCTNSFCSNMAGAFSDLYSEEEFRAWGICSSCQQRLFTTPLPPGRKGECPRRGSLQLRSPFAHCCGNSHLELGFIQALARAATHHKPLPFGELRLDGKIPVAFPTPDCVWPSALQLLHAQRFSLVSVQERLRRCSCSGELLVLLQAPLLRRFERPDWHSRAAAAVRTCLLLLLQQHPKLQLLLSSLEGRRICYHDPLQLRLLRRMQQQPPSGKGHPFIPKETEHENTVGASSLQHNFAGLLLMDLCAALGPPVYV</sequence>
<dbReference type="AlphaFoldDB" id="U6LJI3"/>
<feature type="region of interest" description="Disordered" evidence="2">
    <location>
        <begin position="535"/>
        <end position="560"/>
    </location>
</feature>
<protein>
    <submittedName>
        <fullName evidence="3">Uncharacterized protein</fullName>
    </submittedName>
</protein>
<feature type="region of interest" description="Disordered" evidence="2">
    <location>
        <begin position="487"/>
        <end position="516"/>
    </location>
</feature>
<dbReference type="Gene3D" id="1.10.357.40">
    <property type="entry name" value="YbiA-like"/>
    <property type="match status" value="1"/>
</dbReference>
<feature type="compositionally biased region" description="Low complexity" evidence="2">
    <location>
        <begin position="256"/>
        <end position="265"/>
    </location>
</feature>
<accession>U6LJI3</accession>
<feature type="compositionally biased region" description="Low complexity" evidence="2">
    <location>
        <begin position="273"/>
        <end position="284"/>
    </location>
</feature>
<reference evidence="3" key="1">
    <citation type="submission" date="2013-10" db="EMBL/GenBank/DDBJ databases">
        <title>Genomic analysis of the causative agents of coccidiosis in chickens.</title>
        <authorList>
            <person name="Reid A.J."/>
            <person name="Blake D."/>
            <person name="Billington K."/>
            <person name="Browne H."/>
            <person name="Dunn M."/>
            <person name="Hung S."/>
            <person name="Kawahara F."/>
            <person name="Miranda-Saavedra D."/>
            <person name="Mourier T."/>
            <person name="Nagra H."/>
            <person name="Otto T.D."/>
            <person name="Rawlings N."/>
            <person name="Sanchez A."/>
            <person name="Sanders M."/>
            <person name="Subramaniam C."/>
            <person name="Tay Y."/>
            <person name="Dear P."/>
            <person name="Doerig C."/>
            <person name="Gruber A."/>
            <person name="Parkinson J."/>
            <person name="Shirley M."/>
            <person name="Wan K.L."/>
            <person name="Berriman M."/>
            <person name="Tomley F."/>
            <person name="Pain A."/>
        </authorList>
    </citation>
    <scope>NUCLEOTIDE SEQUENCE [LARGE SCALE GENOMIC DNA]</scope>
    <source>
        <strain evidence="3">Houghton</strain>
    </source>
</reference>
<organism evidence="3 4">
    <name type="scientific">Eimeria brunetti</name>
    <dbReference type="NCBI Taxonomy" id="51314"/>
    <lineage>
        <taxon>Eukaryota</taxon>
        <taxon>Sar</taxon>
        <taxon>Alveolata</taxon>
        <taxon>Apicomplexa</taxon>
        <taxon>Conoidasida</taxon>
        <taxon>Coccidia</taxon>
        <taxon>Eucoccidiorida</taxon>
        <taxon>Eimeriorina</taxon>
        <taxon>Eimeriidae</taxon>
        <taxon>Eimeria</taxon>
    </lineage>
</organism>
<feature type="compositionally biased region" description="Low complexity" evidence="2">
    <location>
        <begin position="790"/>
        <end position="813"/>
    </location>
</feature>
<feature type="region of interest" description="Disordered" evidence="2">
    <location>
        <begin position="89"/>
        <end position="131"/>
    </location>
</feature>
<feature type="compositionally biased region" description="Basic and acidic residues" evidence="2">
    <location>
        <begin position="504"/>
        <end position="516"/>
    </location>
</feature>
<feature type="region of interest" description="Disordered" evidence="2">
    <location>
        <begin position="228"/>
        <end position="291"/>
    </location>
</feature>
<dbReference type="VEuPathDB" id="ToxoDB:EBH_0032980"/>
<evidence type="ECO:0000313" key="3">
    <source>
        <dbReference type="EMBL" id="CDJ50351.1"/>
    </source>
</evidence>
<feature type="region of interest" description="Disordered" evidence="2">
    <location>
        <begin position="778"/>
        <end position="820"/>
    </location>
</feature>
<name>U6LJI3_9EIME</name>
<evidence type="ECO:0000256" key="2">
    <source>
        <dbReference type="SAM" id="MobiDB-lite"/>
    </source>
</evidence>
<keyword evidence="4" id="KW-1185">Reference proteome</keyword>
<evidence type="ECO:0000256" key="1">
    <source>
        <dbReference type="SAM" id="Coils"/>
    </source>
</evidence>
<dbReference type="InterPro" id="IPR037238">
    <property type="entry name" value="YbiA-like_sf"/>
</dbReference>
<keyword evidence="1" id="KW-0175">Coiled coil</keyword>
<dbReference type="Proteomes" id="UP000030750">
    <property type="component" value="Unassembled WGS sequence"/>
</dbReference>
<evidence type="ECO:0000313" key="4">
    <source>
        <dbReference type="Proteomes" id="UP000030750"/>
    </source>
</evidence>
<dbReference type="EMBL" id="HG712184">
    <property type="protein sequence ID" value="CDJ50351.1"/>
    <property type="molecule type" value="Genomic_DNA"/>
</dbReference>
<gene>
    <name evidence="3" type="ORF">EBH_0032980</name>
</gene>